<dbReference type="PANTHER" id="PTHR32089:SF112">
    <property type="entry name" value="LYSOZYME-LIKE PROTEIN-RELATED"/>
    <property type="match status" value="1"/>
</dbReference>
<dbReference type="InterPro" id="IPR029150">
    <property type="entry name" value="dCache_3"/>
</dbReference>
<evidence type="ECO:0000313" key="8">
    <source>
        <dbReference type="Proteomes" id="UP000183997"/>
    </source>
</evidence>
<dbReference type="InterPro" id="IPR029151">
    <property type="entry name" value="Sensor-like_sf"/>
</dbReference>
<evidence type="ECO:0000256" key="3">
    <source>
        <dbReference type="PROSITE-ProRule" id="PRU00284"/>
    </source>
</evidence>
<name>A0A1M6PXE7_9FIRM</name>
<evidence type="ECO:0000259" key="5">
    <source>
        <dbReference type="PROSITE" id="PS50111"/>
    </source>
</evidence>
<keyword evidence="1 3" id="KW-0807">Transducer</keyword>
<feature type="transmembrane region" description="Helical" evidence="4">
    <location>
        <begin position="12"/>
        <end position="33"/>
    </location>
</feature>
<dbReference type="GO" id="GO:0007165">
    <property type="term" value="P:signal transduction"/>
    <property type="evidence" value="ECO:0007669"/>
    <property type="project" value="UniProtKB-KW"/>
</dbReference>
<dbReference type="PROSITE" id="PS50111">
    <property type="entry name" value="CHEMOTAXIS_TRANSDUC_2"/>
    <property type="match status" value="1"/>
</dbReference>
<dbReference type="RefSeq" id="WP_072911077.1">
    <property type="nucleotide sequence ID" value="NZ_FRAR01000007.1"/>
</dbReference>
<sequence length="629" mass="68676">MRQSSSLKSKMLKPIIAVIAGVFVIAMVCMYTINNAQVNNLIHDQEKNKYDMISKRILGDIDGISNKAKMALMPIVNNPEIQKAFAERDRERLTALTIGTWEQVKGEGVEQFQFHDAPAIAFLRLHSLEKYGDDLSSFRATVVEANKSKALMVGLEEGKGGIGFRVVAPMFMDGKYLNGSVEYGMSLTKDLLNKWKEASGGEVFFYLNIKDSVAWDDKSKQGFLIGTAEKDSFNTKSEKVQEIMAGGKWDVISEGANTAIIIPVKDFQGKAIAYVKCNFDRTEVIKQHSKIINMLIIVFLITFVLIIIATYAILSRILSPMTALEKNLQVVANGDLTMDFTETSAELGALAGPISGMVNNLKEIVTDIRDNATNLAAYSEELSANAEETSAIATETSATTANITLTVEKTVQSTQTMKEAIIDASREAERGQNNIISVTNQMDDISTATNNIAEVVKQLNTTAGKIGQIIETITSIAEQTNLLALNAAIEAARAGDQGRGFAVVAEEVRKLAEGSAEAAREITALVTEIQNESERSVKVMFESVDKVEQGVNVVNETGKSFYNIIDKVQDLTSKIEEITESAQETCNSISEVAKSAEESTAAMQEVASSVQLFSQLAERLTQITSKFRV</sequence>
<dbReference type="CDD" id="cd11386">
    <property type="entry name" value="MCP_signal"/>
    <property type="match status" value="1"/>
</dbReference>
<dbReference type="Proteomes" id="UP000183997">
    <property type="component" value="Unassembled WGS sequence"/>
</dbReference>
<dbReference type="PANTHER" id="PTHR32089">
    <property type="entry name" value="METHYL-ACCEPTING CHEMOTAXIS PROTEIN MCPB"/>
    <property type="match status" value="1"/>
</dbReference>
<dbReference type="GO" id="GO:0016020">
    <property type="term" value="C:membrane"/>
    <property type="evidence" value="ECO:0007669"/>
    <property type="project" value="InterPro"/>
</dbReference>
<dbReference type="SUPFAM" id="SSF103190">
    <property type="entry name" value="Sensory domain-like"/>
    <property type="match status" value="1"/>
</dbReference>
<feature type="domain" description="HAMP" evidence="6">
    <location>
        <begin position="315"/>
        <end position="366"/>
    </location>
</feature>
<evidence type="ECO:0000259" key="6">
    <source>
        <dbReference type="PROSITE" id="PS50885"/>
    </source>
</evidence>
<dbReference type="InterPro" id="IPR004089">
    <property type="entry name" value="MCPsignal_dom"/>
</dbReference>
<comment type="similarity">
    <text evidence="2">Belongs to the methyl-accepting chemotaxis (MCP) protein family.</text>
</comment>
<evidence type="ECO:0000256" key="2">
    <source>
        <dbReference type="ARBA" id="ARBA00029447"/>
    </source>
</evidence>
<keyword evidence="8" id="KW-1185">Reference proteome</keyword>
<dbReference type="Gene3D" id="1.10.287.950">
    <property type="entry name" value="Methyl-accepting chemotaxis protein"/>
    <property type="match status" value="1"/>
</dbReference>
<dbReference type="InterPro" id="IPR003660">
    <property type="entry name" value="HAMP_dom"/>
</dbReference>
<dbReference type="PROSITE" id="PS50885">
    <property type="entry name" value="HAMP"/>
    <property type="match status" value="1"/>
</dbReference>
<dbReference type="Pfam" id="PF14827">
    <property type="entry name" value="dCache_3"/>
    <property type="match status" value="1"/>
</dbReference>
<reference evidence="8" key="1">
    <citation type="submission" date="2016-11" db="EMBL/GenBank/DDBJ databases">
        <authorList>
            <person name="Varghese N."/>
            <person name="Submissions S."/>
        </authorList>
    </citation>
    <scope>NUCLEOTIDE SEQUENCE [LARGE SCALE GENOMIC DNA]</scope>
    <source>
        <strain evidence="8">DSM 10349</strain>
    </source>
</reference>
<organism evidence="7 8">
    <name type="scientific">Desulforamulus aeronauticus DSM 10349</name>
    <dbReference type="NCBI Taxonomy" id="1121421"/>
    <lineage>
        <taxon>Bacteria</taxon>
        <taxon>Bacillati</taxon>
        <taxon>Bacillota</taxon>
        <taxon>Clostridia</taxon>
        <taxon>Eubacteriales</taxon>
        <taxon>Peptococcaceae</taxon>
        <taxon>Desulforamulus</taxon>
    </lineage>
</organism>
<evidence type="ECO:0000256" key="1">
    <source>
        <dbReference type="ARBA" id="ARBA00023224"/>
    </source>
</evidence>
<keyword evidence="4" id="KW-0812">Transmembrane</keyword>
<keyword evidence="4" id="KW-0472">Membrane</keyword>
<dbReference type="SUPFAM" id="SSF58104">
    <property type="entry name" value="Methyl-accepting chemotaxis protein (MCP) signaling domain"/>
    <property type="match status" value="1"/>
</dbReference>
<dbReference type="AlphaFoldDB" id="A0A1M6PXE7"/>
<evidence type="ECO:0000256" key="4">
    <source>
        <dbReference type="SAM" id="Phobius"/>
    </source>
</evidence>
<feature type="domain" description="Methyl-accepting transducer" evidence="5">
    <location>
        <begin position="364"/>
        <end position="600"/>
    </location>
</feature>
<dbReference type="STRING" id="1121421.SAMN02745123_00770"/>
<accession>A0A1M6PXE7</accession>
<dbReference type="Pfam" id="PF00015">
    <property type="entry name" value="MCPsignal"/>
    <property type="match status" value="1"/>
</dbReference>
<proteinExistence type="inferred from homology"/>
<keyword evidence="4" id="KW-1133">Transmembrane helix</keyword>
<dbReference type="OrthoDB" id="9804712at2"/>
<evidence type="ECO:0000313" key="7">
    <source>
        <dbReference type="EMBL" id="SHK12561.1"/>
    </source>
</evidence>
<protein>
    <submittedName>
        <fullName evidence="7">Methyl-accepting chemotaxis protein</fullName>
    </submittedName>
</protein>
<dbReference type="SMART" id="SM00283">
    <property type="entry name" value="MA"/>
    <property type="match status" value="1"/>
</dbReference>
<gene>
    <name evidence="7" type="ORF">SAMN02745123_00770</name>
</gene>
<feature type="transmembrane region" description="Helical" evidence="4">
    <location>
        <begin position="291"/>
        <end position="314"/>
    </location>
</feature>
<dbReference type="EMBL" id="FRAR01000007">
    <property type="protein sequence ID" value="SHK12561.1"/>
    <property type="molecule type" value="Genomic_DNA"/>
</dbReference>